<dbReference type="Gene3D" id="1.10.287.1890">
    <property type="match status" value="1"/>
</dbReference>
<dbReference type="InterPro" id="IPR029063">
    <property type="entry name" value="SAM-dependent_MTases_sf"/>
</dbReference>
<organism evidence="1 2">
    <name type="scientific">Peribacillus deserti</name>
    <dbReference type="NCBI Taxonomy" id="673318"/>
    <lineage>
        <taxon>Bacteria</taxon>
        <taxon>Bacillati</taxon>
        <taxon>Bacillota</taxon>
        <taxon>Bacilli</taxon>
        <taxon>Bacillales</taxon>
        <taxon>Bacillaceae</taxon>
        <taxon>Peribacillus</taxon>
    </lineage>
</organism>
<evidence type="ECO:0000313" key="2">
    <source>
        <dbReference type="Proteomes" id="UP000823486"/>
    </source>
</evidence>
<dbReference type="PANTHER" id="PTHR38451">
    <property type="entry name" value="TRNA (ADENINE(22)-N(1))-METHYLTRANSFERASE"/>
    <property type="match status" value="1"/>
</dbReference>
<gene>
    <name evidence="1" type="ORF">JOC77_001197</name>
</gene>
<dbReference type="EC" id="2.1.1.217" evidence="1"/>
<sequence>MNIDKLSKRLEAVAGYITPGSTLADIGSDHAYLPCYALNKGIIRKGVAGEVSQGPLNSARSQVQASGLNDFIEVRKGDGLEVISPYEVDCITIAGMGGTLISSILEHGKEKLSGVKRLILQPNIGAKNVRVWLLENGWELIQEEILEEDQKIYEILVAEPGNSMIPYEHCNKDASLLMGPFLIQEKNSIFEKKWALELAHMRRILNQIEKSGQGGELAAKKTELRDNINLVEEILNHEAG</sequence>
<dbReference type="GO" id="GO:0160105">
    <property type="term" value="F:tRNA (adenine(22)-N1)-methyltransferase activity"/>
    <property type="evidence" value="ECO:0007669"/>
    <property type="project" value="UniProtKB-EC"/>
</dbReference>
<keyword evidence="2" id="KW-1185">Reference proteome</keyword>
<dbReference type="PANTHER" id="PTHR38451:SF1">
    <property type="entry name" value="TRNA (ADENINE(22)-N(1))-METHYLTRANSFERASE"/>
    <property type="match status" value="1"/>
</dbReference>
<dbReference type="EMBL" id="JAFBFI010000004">
    <property type="protein sequence ID" value="MBM7691787.1"/>
    <property type="molecule type" value="Genomic_DNA"/>
</dbReference>
<comment type="caution">
    <text evidence="1">The sequence shown here is derived from an EMBL/GenBank/DDBJ whole genome shotgun (WGS) entry which is preliminary data.</text>
</comment>
<keyword evidence="1" id="KW-0808">Transferase</keyword>
<dbReference type="GO" id="GO:0032259">
    <property type="term" value="P:methylation"/>
    <property type="evidence" value="ECO:0007669"/>
    <property type="project" value="UniProtKB-KW"/>
</dbReference>
<dbReference type="Proteomes" id="UP000823486">
    <property type="component" value="Unassembled WGS sequence"/>
</dbReference>
<accession>A0ABS2QF56</accession>
<proteinExistence type="predicted"/>
<dbReference type="InterPro" id="IPR006901">
    <property type="entry name" value="TrmK"/>
</dbReference>
<dbReference type="Gene3D" id="3.40.50.150">
    <property type="entry name" value="Vaccinia Virus protein VP39"/>
    <property type="match status" value="1"/>
</dbReference>
<dbReference type="SUPFAM" id="SSF53335">
    <property type="entry name" value="S-adenosyl-L-methionine-dependent methyltransferases"/>
    <property type="match status" value="1"/>
</dbReference>
<name>A0ABS2QF56_9BACI</name>
<dbReference type="Pfam" id="PF04816">
    <property type="entry name" value="TrmK"/>
    <property type="match status" value="1"/>
</dbReference>
<keyword evidence="1" id="KW-0489">Methyltransferase</keyword>
<protein>
    <submittedName>
        <fullName evidence="1">tRNA (Adenine22-N1)-methyltransferase</fullName>
        <ecNumber evidence="1">2.1.1.217</ecNumber>
    </submittedName>
</protein>
<reference evidence="1 2" key="1">
    <citation type="submission" date="2021-01" db="EMBL/GenBank/DDBJ databases">
        <title>Genomic Encyclopedia of Type Strains, Phase IV (KMG-IV): sequencing the most valuable type-strain genomes for metagenomic binning, comparative biology and taxonomic classification.</title>
        <authorList>
            <person name="Goeker M."/>
        </authorList>
    </citation>
    <scope>NUCLEOTIDE SEQUENCE [LARGE SCALE GENOMIC DNA]</scope>
    <source>
        <strain evidence="1 2">DSM 105482</strain>
    </source>
</reference>
<evidence type="ECO:0000313" key="1">
    <source>
        <dbReference type="EMBL" id="MBM7691787.1"/>
    </source>
</evidence>
<dbReference type="PIRSF" id="PIRSF018637">
    <property type="entry name" value="TrmK"/>
    <property type="match status" value="1"/>
</dbReference>
<dbReference type="RefSeq" id="WP_204539998.1">
    <property type="nucleotide sequence ID" value="NZ_JAFBFI010000004.1"/>
</dbReference>